<protein>
    <submittedName>
        <fullName evidence="5">Aspartic peptidase domain-containing protein</fullName>
    </submittedName>
</protein>
<dbReference type="CDD" id="cd05471">
    <property type="entry name" value="pepsin_like"/>
    <property type="match status" value="1"/>
</dbReference>
<evidence type="ECO:0000256" key="2">
    <source>
        <dbReference type="SAM" id="MobiDB-lite"/>
    </source>
</evidence>
<feature type="compositionally biased region" description="Polar residues" evidence="2">
    <location>
        <begin position="596"/>
        <end position="625"/>
    </location>
</feature>
<dbReference type="GeneID" id="70291843"/>
<dbReference type="Pfam" id="PF00026">
    <property type="entry name" value="Asp"/>
    <property type="match status" value="1"/>
</dbReference>
<feature type="compositionally biased region" description="Gly residues" evidence="2">
    <location>
        <begin position="762"/>
        <end position="773"/>
    </location>
</feature>
<dbReference type="PRINTS" id="PR00792">
    <property type="entry name" value="PEPSIN"/>
</dbReference>
<accession>A0A9P7ZS71</accession>
<dbReference type="InterPro" id="IPR001461">
    <property type="entry name" value="Aspartic_peptidase_A1"/>
</dbReference>
<dbReference type="AlphaFoldDB" id="A0A9P7ZS71"/>
<evidence type="ECO:0000313" key="5">
    <source>
        <dbReference type="EMBL" id="KAG9257344.1"/>
    </source>
</evidence>
<dbReference type="Gene3D" id="2.40.70.10">
    <property type="entry name" value="Acid Proteases"/>
    <property type="match status" value="2"/>
</dbReference>
<feature type="region of interest" description="Disordered" evidence="2">
    <location>
        <begin position="462"/>
        <end position="484"/>
    </location>
</feature>
<dbReference type="PROSITE" id="PS51767">
    <property type="entry name" value="PEPTIDASE_A1"/>
    <property type="match status" value="1"/>
</dbReference>
<feature type="compositionally biased region" description="Polar residues" evidence="2">
    <location>
        <begin position="675"/>
        <end position="688"/>
    </location>
</feature>
<dbReference type="EMBL" id="MU251245">
    <property type="protein sequence ID" value="KAG9257344.1"/>
    <property type="molecule type" value="Genomic_DNA"/>
</dbReference>
<dbReference type="GO" id="GO:0006508">
    <property type="term" value="P:proteolysis"/>
    <property type="evidence" value="ECO:0007669"/>
    <property type="project" value="InterPro"/>
</dbReference>
<evidence type="ECO:0000313" key="6">
    <source>
        <dbReference type="Proteomes" id="UP000887229"/>
    </source>
</evidence>
<sequence length="795" mass="86400">MRTAQAAKPSAYSLPNGRWAGIDGNWSTTEVLLGSQQQKVNVLIGTALSELWAVGTGGCYPNEPHCSSARGGLYDPMQSKDWHDMGTWQLGLDHLNHSANGRYGLDALQIEPTDSEKGLSMKQALTSAYNSTDYYLGIFGLGITQGNFGDVVAKSPLTAAVEDYGLFPSYSYGYTAGAHYHNTPASITMGGFDSSRFINHDIDFTVTKQDTLLRTLVRGIEVETDGNETPSNWNSSVEALSGWDAPFVALIDTATPFLWFPDQVCDAFAQALNLTYDVTLGLYTIDNDQYQQHHNSDALGFRFTLSSTDNTDDLGDPMNTPGVVNITVPIKALISTVQYPFDNEAIKYGDPAVPYFSLRRSGDNSTYVIGRSFFQEAYLLTEYDRETFSIHQALFPDSPNESAVLETIEQPDGSPYPPPKSRNDGMSTAAIVGIAVGVTIAVVLTLALIGWWFWHKRSKAKNAAEDEKRSENSTPSTTCDTHSPSFWSRLLHRKNPHQDPTVQQDVKPSEAPDTQIYELFAPVPPVELNADDGETDDDSRMIGQHINSYEQARLKLDRQLAGPVPEYTPAADGWAPPPEKAPYEYSQPRLHADAPSNGSVSPQAFDSTDSHNSNRMPASTGSLVSPLTPRDGWAEGSTNASNLSSPSAVPRPETRDQSTLSDAHTGHRLPAGSESPASVQLPPSSAVQRTPIDPSRIVFLGPLPDSVRRRHGRPEASGGTVQNDSVDGTLGSNYFEEGERMLPLRGQVNHRAEAPPVSRGAEGPGDGAPGDGGMEFVHVPQMAARRYSWEEGTTN</sequence>
<evidence type="ECO:0000256" key="1">
    <source>
        <dbReference type="ARBA" id="ARBA00007447"/>
    </source>
</evidence>
<keyword evidence="6" id="KW-1185">Reference proteome</keyword>
<dbReference type="InterPro" id="IPR034164">
    <property type="entry name" value="Pepsin-like_dom"/>
</dbReference>
<reference evidence="5" key="1">
    <citation type="journal article" date="2021" name="IMA Fungus">
        <title>Genomic characterization of three marine fungi, including Emericellopsis atlantica sp. nov. with signatures of a generalist lifestyle and marine biomass degradation.</title>
        <authorList>
            <person name="Hagestad O.C."/>
            <person name="Hou L."/>
            <person name="Andersen J.H."/>
            <person name="Hansen E.H."/>
            <person name="Altermark B."/>
            <person name="Li C."/>
            <person name="Kuhnert E."/>
            <person name="Cox R.J."/>
            <person name="Crous P.W."/>
            <person name="Spatafora J.W."/>
            <person name="Lail K."/>
            <person name="Amirebrahimi M."/>
            <person name="Lipzen A."/>
            <person name="Pangilinan J."/>
            <person name="Andreopoulos W."/>
            <person name="Hayes R.D."/>
            <person name="Ng V."/>
            <person name="Grigoriev I.V."/>
            <person name="Jackson S.A."/>
            <person name="Sutton T.D.S."/>
            <person name="Dobson A.D.W."/>
            <person name="Rama T."/>
        </authorList>
    </citation>
    <scope>NUCLEOTIDE SEQUENCE</scope>
    <source>
        <strain evidence="5">TS7</strain>
    </source>
</reference>
<proteinExistence type="inferred from homology"/>
<dbReference type="PANTHER" id="PTHR47966">
    <property type="entry name" value="BETA-SITE APP-CLEAVING ENZYME, ISOFORM A-RELATED"/>
    <property type="match status" value="1"/>
</dbReference>
<feature type="domain" description="Peptidase A1" evidence="4">
    <location>
        <begin position="27"/>
        <end position="391"/>
    </location>
</feature>
<dbReference type="PANTHER" id="PTHR47966:SF51">
    <property type="entry name" value="BETA-SITE APP-CLEAVING ENZYME, ISOFORM A-RELATED"/>
    <property type="match status" value="1"/>
</dbReference>
<dbReference type="Proteomes" id="UP000887229">
    <property type="component" value="Unassembled WGS sequence"/>
</dbReference>
<dbReference type="OrthoDB" id="5233646at2759"/>
<feature type="compositionally biased region" description="Polar residues" evidence="2">
    <location>
        <begin position="636"/>
        <end position="647"/>
    </location>
</feature>
<dbReference type="SUPFAM" id="SSF50630">
    <property type="entry name" value="Acid proteases"/>
    <property type="match status" value="1"/>
</dbReference>
<feature type="compositionally biased region" description="Basic and acidic residues" evidence="2">
    <location>
        <begin position="462"/>
        <end position="471"/>
    </location>
</feature>
<dbReference type="GO" id="GO:0004190">
    <property type="term" value="F:aspartic-type endopeptidase activity"/>
    <property type="evidence" value="ECO:0007669"/>
    <property type="project" value="InterPro"/>
</dbReference>
<keyword evidence="3" id="KW-0472">Membrane</keyword>
<name>A0A9P7ZS71_9HYPO</name>
<keyword evidence="3" id="KW-0812">Transmembrane</keyword>
<dbReference type="InterPro" id="IPR021109">
    <property type="entry name" value="Peptidase_aspartic_dom_sf"/>
</dbReference>
<keyword evidence="3" id="KW-1133">Transmembrane helix</keyword>
<evidence type="ECO:0000259" key="4">
    <source>
        <dbReference type="PROSITE" id="PS51767"/>
    </source>
</evidence>
<dbReference type="GO" id="GO:0000324">
    <property type="term" value="C:fungal-type vacuole"/>
    <property type="evidence" value="ECO:0007669"/>
    <property type="project" value="TreeGrafter"/>
</dbReference>
<gene>
    <name evidence="5" type="ORF">F5Z01DRAFT_616850</name>
</gene>
<feature type="transmembrane region" description="Helical" evidence="3">
    <location>
        <begin position="429"/>
        <end position="454"/>
    </location>
</feature>
<dbReference type="InterPro" id="IPR033121">
    <property type="entry name" value="PEPTIDASE_A1"/>
</dbReference>
<feature type="compositionally biased region" description="Polar residues" evidence="2">
    <location>
        <begin position="719"/>
        <end position="728"/>
    </location>
</feature>
<evidence type="ECO:0000256" key="3">
    <source>
        <dbReference type="SAM" id="Phobius"/>
    </source>
</evidence>
<dbReference type="RefSeq" id="XP_046121268.1">
    <property type="nucleotide sequence ID" value="XM_046260940.1"/>
</dbReference>
<feature type="region of interest" description="Disordered" evidence="2">
    <location>
        <begin position="563"/>
        <end position="728"/>
    </location>
</feature>
<comment type="similarity">
    <text evidence="1">Belongs to the peptidase A1 family.</text>
</comment>
<feature type="region of interest" description="Disordered" evidence="2">
    <location>
        <begin position="753"/>
        <end position="775"/>
    </location>
</feature>
<organism evidence="5 6">
    <name type="scientific">Emericellopsis atlantica</name>
    <dbReference type="NCBI Taxonomy" id="2614577"/>
    <lineage>
        <taxon>Eukaryota</taxon>
        <taxon>Fungi</taxon>
        <taxon>Dikarya</taxon>
        <taxon>Ascomycota</taxon>
        <taxon>Pezizomycotina</taxon>
        <taxon>Sordariomycetes</taxon>
        <taxon>Hypocreomycetidae</taxon>
        <taxon>Hypocreales</taxon>
        <taxon>Bionectriaceae</taxon>
        <taxon>Emericellopsis</taxon>
    </lineage>
</organism>
<comment type="caution">
    <text evidence="5">The sequence shown here is derived from an EMBL/GenBank/DDBJ whole genome shotgun (WGS) entry which is preliminary data.</text>
</comment>
<feature type="compositionally biased region" description="Polar residues" evidence="2">
    <location>
        <begin position="472"/>
        <end position="484"/>
    </location>
</feature>
<feature type="region of interest" description="Disordered" evidence="2">
    <location>
        <begin position="521"/>
        <end position="540"/>
    </location>
</feature>